<evidence type="ECO:0000256" key="1">
    <source>
        <dbReference type="SAM" id="MobiDB-lite"/>
    </source>
</evidence>
<feature type="region of interest" description="Disordered" evidence="1">
    <location>
        <begin position="152"/>
        <end position="182"/>
    </location>
</feature>
<feature type="region of interest" description="Disordered" evidence="1">
    <location>
        <begin position="103"/>
        <end position="126"/>
    </location>
</feature>
<dbReference type="EMBL" id="CALTRL010005721">
    <property type="protein sequence ID" value="CAH7685423.1"/>
    <property type="molecule type" value="Genomic_DNA"/>
</dbReference>
<dbReference type="AlphaFoldDB" id="A0AAV0BH86"/>
<gene>
    <name evidence="2" type="ORF">PPACK8108_LOCUS19941</name>
</gene>
<comment type="caution">
    <text evidence="2">The sequence shown here is derived from an EMBL/GenBank/DDBJ whole genome shotgun (WGS) entry which is preliminary data.</text>
</comment>
<keyword evidence="3" id="KW-1185">Reference proteome</keyword>
<name>A0AAV0BH86_PHAPC</name>
<feature type="compositionally biased region" description="Acidic residues" evidence="1">
    <location>
        <begin position="320"/>
        <end position="346"/>
    </location>
</feature>
<feature type="region of interest" description="Disordered" evidence="1">
    <location>
        <begin position="204"/>
        <end position="226"/>
    </location>
</feature>
<protein>
    <submittedName>
        <fullName evidence="2">Expressed protein</fullName>
    </submittedName>
</protein>
<evidence type="ECO:0000313" key="2">
    <source>
        <dbReference type="EMBL" id="CAH7685423.1"/>
    </source>
</evidence>
<evidence type="ECO:0000313" key="3">
    <source>
        <dbReference type="Proteomes" id="UP001153365"/>
    </source>
</evidence>
<feature type="region of interest" description="Disordered" evidence="1">
    <location>
        <begin position="312"/>
        <end position="354"/>
    </location>
</feature>
<accession>A0AAV0BH86</accession>
<feature type="compositionally biased region" description="Low complexity" evidence="1">
    <location>
        <begin position="206"/>
        <end position="218"/>
    </location>
</feature>
<proteinExistence type="predicted"/>
<dbReference type="Proteomes" id="UP001153365">
    <property type="component" value="Unassembled WGS sequence"/>
</dbReference>
<sequence length="491" mass="55249">MSSSPAKRQRSDNPTFFTSGSTWVRCPRSPCVVSYNPRNSLKHYQACRYLRCPNSPCSFSGPLANLDLHKAECPHMISSEAIGTTDPISDSSSEVLDILTSPARRLESYPTEPTSEEYLSQSSSSREDKCIKEPILSSKLPVAGPSRLEKTFGNLNPRFDASPSRKRVASGCRSRMESWSTVDPYDPSAKRIFSLADGAIDSRLRPASSKSQPPQSSSSPPPARTRLSNTTLELQEFMPSTDEATEELIKLEAKLAQTRSQLLGLENCYKQAISDIEELIRRSQNFPHHPMEIAASKIPVESYRRSLKQIRANLTPDPIPETEFESESEYDSGTEDESSEDYDEFNEQDKVRNDDEIKTDEGRQVPLGHLALSCDRLRSLVRLRILEAEERSSPQPGMGSPRNLFDQSRKRKLSEFSEARPCLSSSPQRKIKISSEISEEVPEPNSGSFVRKLVDTTWDPVDEIEVNPLPPICNFYKFIYRAQAKKSREEL</sequence>
<reference evidence="2" key="1">
    <citation type="submission" date="2022-06" db="EMBL/GenBank/DDBJ databases">
        <authorList>
            <consortium name="SYNGENTA / RWTH Aachen University"/>
        </authorList>
    </citation>
    <scope>NUCLEOTIDE SEQUENCE</scope>
</reference>
<organism evidence="2 3">
    <name type="scientific">Phakopsora pachyrhizi</name>
    <name type="common">Asian soybean rust disease fungus</name>
    <dbReference type="NCBI Taxonomy" id="170000"/>
    <lineage>
        <taxon>Eukaryota</taxon>
        <taxon>Fungi</taxon>
        <taxon>Dikarya</taxon>
        <taxon>Basidiomycota</taxon>
        <taxon>Pucciniomycotina</taxon>
        <taxon>Pucciniomycetes</taxon>
        <taxon>Pucciniales</taxon>
        <taxon>Phakopsoraceae</taxon>
        <taxon>Phakopsora</taxon>
    </lineage>
</organism>